<keyword evidence="2" id="KW-0805">Transcription regulation</keyword>
<sequence>MSTSTELPLERQLVCDLCHSRKVRCDRRDPCGNCQDAGISCNRRRTVKRKCLSTRPRGSYSPGSAHTSRRRATPDHQFDQGNSTDAVLPVLRSVPGRNFNDLRGPKTGVLYDPVYDAQITIQHQLCHLPGLTLDRRSVLETALSVIRVLSDNSRALVQDSLNHQDEVHSRSPSIEFLSWMLKDLRIDRFGTFVADYFRHISIAKLKQMGLALLRNNLPTRDSVIYTVCVNAVAYKFITTVVNLEEDTDVALELRKNATGYRAAAQAALKQIPLLIPPSLGLLQAIICGIFLHQGSGDVDLSGDLTKAACNTCIDLDLPTRVLCGNASEEELFCFLWCYTLDRNHAFKSRTSRCLLDVQLPPTFSDLYPTYPPMAEHFLIYLDLARVQDTVVSYLPDSSSSHYSPSLLHGTGEYMLLQMQYIEQRMNHMASLSSEWKGLDSQTEMSALKFAYQSVMTGILYLLQSDPGQSTSSTESYLQSARRELSALVSMCHSAEKQTAVNFLNWTILLYPATAYLILFCNVVATSDIGDFNLMKAIAECLTQTGLSYPLVQLRTLYQKFLGLSQEFFNDERNAMQRIGSPRLGSPLSNPVGNPFAITWGANDLLFDQFVFTGAESFSGMLSLPEIDPSLPYSFD</sequence>
<protein>
    <recommendedName>
        <fullName evidence="7">Zn(2)-C6 fungal-type domain-containing protein</fullName>
    </recommendedName>
</protein>
<dbReference type="OrthoDB" id="103819at2759"/>
<dbReference type="EMBL" id="JAPWDO010000009">
    <property type="protein sequence ID" value="KAJ5456400.1"/>
    <property type="molecule type" value="Genomic_DNA"/>
</dbReference>
<keyword evidence="5" id="KW-0539">Nucleus</keyword>
<comment type="subcellular location">
    <subcellularLocation>
        <location evidence="1">Nucleus</location>
    </subcellularLocation>
</comment>
<feature type="region of interest" description="Disordered" evidence="6">
    <location>
        <begin position="52"/>
        <end position="83"/>
    </location>
</feature>
<dbReference type="CDD" id="cd12148">
    <property type="entry name" value="fungal_TF_MHR"/>
    <property type="match status" value="1"/>
</dbReference>
<dbReference type="AlphaFoldDB" id="A0A9W9WDV7"/>
<dbReference type="Pfam" id="PF00172">
    <property type="entry name" value="Zn_clus"/>
    <property type="match status" value="1"/>
</dbReference>
<organism evidence="8 9">
    <name type="scientific">Penicillium desertorum</name>
    <dbReference type="NCBI Taxonomy" id="1303715"/>
    <lineage>
        <taxon>Eukaryota</taxon>
        <taxon>Fungi</taxon>
        <taxon>Dikarya</taxon>
        <taxon>Ascomycota</taxon>
        <taxon>Pezizomycotina</taxon>
        <taxon>Eurotiomycetes</taxon>
        <taxon>Eurotiomycetidae</taxon>
        <taxon>Eurotiales</taxon>
        <taxon>Aspergillaceae</taxon>
        <taxon>Penicillium</taxon>
    </lineage>
</organism>
<keyword evidence="3" id="KW-0238">DNA-binding</keyword>
<reference evidence="8" key="2">
    <citation type="journal article" date="2023" name="IMA Fungus">
        <title>Comparative genomic study of the Penicillium genus elucidates a diverse pangenome and 15 lateral gene transfer events.</title>
        <authorList>
            <person name="Petersen C."/>
            <person name="Sorensen T."/>
            <person name="Nielsen M.R."/>
            <person name="Sondergaard T.E."/>
            <person name="Sorensen J.L."/>
            <person name="Fitzpatrick D.A."/>
            <person name="Frisvad J.C."/>
            <person name="Nielsen K.L."/>
        </authorList>
    </citation>
    <scope>NUCLEOTIDE SEQUENCE</scope>
    <source>
        <strain evidence="8">IBT 17660</strain>
    </source>
</reference>
<dbReference type="InterPro" id="IPR036864">
    <property type="entry name" value="Zn2-C6_fun-type_DNA-bd_sf"/>
</dbReference>
<evidence type="ECO:0000256" key="6">
    <source>
        <dbReference type="SAM" id="MobiDB-lite"/>
    </source>
</evidence>
<evidence type="ECO:0000256" key="4">
    <source>
        <dbReference type="ARBA" id="ARBA00023163"/>
    </source>
</evidence>
<evidence type="ECO:0000256" key="1">
    <source>
        <dbReference type="ARBA" id="ARBA00004123"/>
    </source>
</evidence>
<evidence type="ECO:0000256" key="2">
    <source>
        <dbReference type="ARBA" id="ARBA00023015"/>
    </source>
</evidence>
<dbReference type="InterPro" id="IPR050987">
    <property type="entry name" value="AtrR-like"/>
</dbReference>
<dbReference type="CDD" id="cd00067">
    <property type="entry name" value="GAL4"/>
    <property type="match status" value="1"/>
</dbReference>
<proteinExistence type="predicted"/>
<gene>
    <name evidence="8" type="ORF">N7530_011674</name>
</gene>
<dbReference type="Gene3D" id="4.10.240.10">
    <property type="entry name" value="Zn(2)-C6 fungal-type DNA-binding domain"/>
    <property type="match status" value="1"/>
</dbReference>
<evidence type="ECO:0000313" key="9">
    <source>
        <dbReference type="Proteomes" id="UP001147760"/>
    </source>
</evidence>
<dbReference type="GO" id="GO:0000981">
    <property type="term" value="F:DNA-binding transcription factor activity, RNA polymerase II-specific"/>
    <property type="evidence" value="ECO:0007669"/>
    <property type="project" value="InterPro"/>
</dbReference>
<dbReference type="SUPFAM" id="SSF57701">
    <property type="entry name" value="Zn2/Cys6 DNA-binding domain"/>
    <property type="match status" value="1"/>
</dbReference>
<keyword evidence="9" id="KW-1185">Reference proteome</keyword>
<accession>A0A9W9WDV7</accession>
<evidence type="ECO:0000256" key="5">
    <source>
        <dbReference type="ARBA" id="ARBA00023242"/>
    </source>
</evidence>
<dbReference type="PROSITE" id="PS00463">
    <property type="entry name" value="ZN2_CY6_FUNGAL_1"/>
    <property type="match status" value="1"/>
</dbReference>
<dbReference type="PANTHER" id="PTHR46910:SF37">
    <property type="entry name" value="ZN(II)2CYS6 TRANSCRIPTION FACTOR (EUROFUNG)"/>
    <property type="match status" value="1"/>
</dbReference>
<evidence type="ECO:0000313" key="8">
    <source>
        <dbReference type="EMBL" id="KAJ5456400.1"/>
    </source>
</evidence>
<dbReference type="GO" id="GO:0003677">
    <property type="term" value="F:DNA binding"/>
    <property type="evidence" value="ECO:0007669"/>
    <property type="project" value="UniProtKB-KW"/>
</dbReference>
<evidence type="ECO:0000256" key="3">
    <source>
        <dbReference type="ARBA" id="ARBA00023125"/>
    </source>
</evidence>
<dbReference type="Proteomes" id="UP001147760">
    <property type="component" value="Unassembled WGS sequence"/>
</dbReference>
<comment type="caution">
    <text evidence="8">The sequence shown here is derived from an EMBL/GenBank/DDBJ whole genome shotgun (WGS) entry which is preliminary data.</text>
</comment>
<keyword evidence="4" id="KW-0804">Transcription</keyword>
<reference evidence="8" key="1">
    <citation type="submission" date="2022-12" db="EMBL/GenBank/DDBJ databases">
        <authorList>
            <person name="Petersen C."/>
        </authorList>
    </citation>
    <scope>NUCLEOTIDE SEQUENCE</scope>
    <source>
        <strain evidence="8">IBT 17660</strain>
    </source>
</reference>
<evidence type="ECO:0000259" key="7">
    <source>
        <dbReference type="PROSITE" id="PS50048"/>
    </source>
</evidence>
<dbReference type="InterPro" id="IPR001138">
    <property type="entry name" value="Zn2Cys6_DnaBD"/>
</dbReference>
<dbReference type="GO" id="GO:0005634">
    <property type="term" value="C:nucleus"/>
    <property type="evidence" value="ECO:0007669"/>
    <property type="project" value="UniProtKB-SubCell"/>
</dbReference>
<name>A0A9W9WDV7_9EURO</name>
<dbReference type="PANTHER" id="PTHR46910">
    <property type="entry name" value="TRANSCRIPTION FACTOR PDR1"/>
    <property type="match status" value="1"/>
</dbReference>
<feature type="domain" description="Zn(2)-C6 fungal-type" evidence="7">
    <location>
        <begin position="14"/>
        <end position="43"/>
    </location>
</feature>
<dbReference type="PROSITE" id="PS50048">
    <property type="entry name" value="ZN2_CY6_FUNGAL_2"/>
    <property type="match status" value="1"/>
</dbReference>
<dbReference type="GO" id="GO:0008270">
    <property type="term" value="F:zinc ion binding"/>
    <property type="evidence" value="ECO:0007669"/>
    <property type="project" value="InterPro"/>
</dbReference>